<dbReference type="SMART" id="SM00220">
    <property type="entry name" value="S_TKc"/>
    <property type="match status" value="1"/>
</dbReference>
<keyword evidence="9" id="KW-1185">Reference proteome</keyword>
<dbReference type="PROSITE" id="PS50011">
    <property type="entry name" value="PROTEIN_KINASE_DOM"/>
    <property type="match status" value="1"/>
</dbReference>
<dbReference type="Pfam" id="PF00069">
    <property type="entry name" value="Pkinase"/>
    <property type="match status" value="1"/>
</dbReference>
<dbReference type="GO" id="GO:0005524">
    <property type="term" value="F:ATP binding"/>
    <property type="evidence" value="ECO:0007669"/>
    <property type="project" value="UniProtKB-KW"/>
</dbReference>
<dbReference type="InterPro" id="IPR000719">
    <property type="entry name" value="Prot_kinase_dom"/>
</dbReference>
<protein>
    <recommendedName>
        <fullName evidence="1">non-specific serine/threonine protein kinase</fullName>
        <ecNumber evidence="1">2.7.11.1</ecNumber>
    </recommendedName>
</protein>
<dbReference type="SUPFAM" id="SSF56112">
    <property type="entry name" value="Protein kinase-like (PK-like)"/>
    <property type="match status" value="1"/>
</dbReference>
<feature type="region of interest" description="Disordered" evidence="6">
    <location>
        <begin position="356"/>
        <end position="382"/>
    </location>
</feature>
<keyword evidence="3" id="KW-0547">Nucleotide-binding</keyword>
<name>A0A1I0LG50_9BACT</name>
<dbReference type="Proteomes" id="UP000199181">
    <property type="component" value="Unassembled WGS sequence"/>
</dbReference>
<evidence type="ECO:0000256" key="4">
    <source>
        <dbReference type="ARBA" id="ARBA00022777"/>
    </source>
</evidence>
<evidence type="ECO:0000313" key="9">
    <source>
        <dbReference type="Proteomes" id="UP000199181"/>
    </source>
</evidence>
<evidence type="ECO:0000256" key="5">
    <source>
        <dbReference type="ARBA" id="ARBA00022840"/>
    </source>
</evidence>
<evidence type="ECO:0000313" key="8">
    <source>
        <dbReference type="EMBL" id="SEU39151.1"/>
    </source>
</evidence>
<gene>
    <name evidence="8" type="ORF">SAMN05443639_1339</name>
</gene>
<evidence type="ECO:0000256" key="3">
    <source>
        <dbReference type="ARBA" id="ARBA00022741"/>
    </source>
</evidence>
<feature type="domain" description="Protein kinase" evidence="7">
    <location>
        <begin position="22"/>
        <end position="336"/>
    </location>
</feature>
<sequence>MTTGGFGVPKGAILFELDGIQYEFREDLGEVQSGISHFVGRQHVSGIVTKKVLIKAVSGADGPGMKRLLRARSKLDEEVRLAKYLEHPGIHRVYGLKKTEGTWYVVSEQPRGNSLSALINLVGECRHWYTPHFAMYIGARLADVLEYAHTAKDEVGRPLNIVHRAIDPDHVFMDWRGIVRVSDFGLSLSDLPNRTPSTTQRLLGDGFYSSPEMLFGRRVDARADLFSLGVLMLELVTGKNLLYAPDEVTPKMKESLSASQLRRVERAIQWAQLSGADAMVGDAIWRAATYTQKDVERMTEGLPAGMRSILCKLLHPELVKRYQTAGELVVDLRSWLGELTFGPADAIEELKRTMDEASESLAETGLKTPRASKRLGEITTDR</sequence>
<dbReference type="Gene3D" id="1.10.510.10">
    <property type="entry name" value="Transferase(Phosphotransferase) domain 1"/>
    <property type="match status" value="1"/>
</dbReference>
<dbReference type="EMBL" id="FOIJ01000033">
    <property type="protein sequence ID" value="SEU39151.1"/>
    <property type="molecule type" value="Genomic_DNA"/>
</dbReference>
<proteinExistence type="predicted"/>
<evidence type="ECO:0000256" key="2">
    <source>
        <dbReference type="ARBA" id="ARBA00022679"/>
    </source>
</evidence>
<organism evidence="8 9">
    <name type="scientific">Stigmatella erecta</name>
    <dbReference type="NCBI Taxonomy" id="83460"/>
    <lineage>
        <taxon>Bacteria</taxon>
        <taxon>Pseudomonadati</taxon>
        <taxon>Myxococcota</taxon>
        <taxon>Myxococcia</taxon>
        <taxon>Myxococcales</taxon>
        <taxon>Cystobacterineae</taxon>
        <taxon>Archangiaceae</taxon>
        <taxon>Stigmatella</taxon>
    </lineage>
</organism>
<dbReference type="PANTHER" id="PTHR43671">
    <property type="entry name" value="SERINE/THREONINE-PROTEIN KINASE NEK"/>
    <property type="match status" value="1"/>
</dbReference>
<evidence type="ECO:0000256" key="6">
    <source>
        <dbReference type="SAM" id="MobiDB-lite"/>
    </source>
</evidence>
<evidence type="ECO:0000256" key="1">
    <source>
        <dbReference type="ARBA" id="ARBA00012513"/>
    </source>
</evidence>
<dbReference type="PANTHER" id="PTHR43671:SF13">
    <property type="entry name" value="SERINE_THREONINE-PROTEIN KINASE NEK2"/>
    <property type="match status" value="1"/>
</dbReference>
<dbReference type="RefSeq" id="WP_093526158.1">
    <property type="nucleotide sequence ID" value="NZ_FOIJ01000033.1"/>
</dbReference>
<keyword evidence="2" id="KW-0808">Transferase</keyword>
<dbReference type="GO" id="GO:0004674">
    <property type="term" value="F:protein serine/threonine kinase activity"/>
    <property type="evidence" value="ECO:0007669"/>
    <property type="project" value="UniProtKB-KW"/>
</dbReference>
<dbReference type="EC" id="2.7.11.1" evidence="1"/>
<dbReference type="InterPro" id="IPR050660">
    <property type="entry name" value="NEK_Ser/Thr_kinase"/>
</dbReference>
<dbReference type="InterPro" id="IPR011009">
    <property type="entry name" value="Kinase-like_dom_sf"/>
</dbReference>
<dbReference type="AlphaFoldDB" id="A0A1I0LG50"/>
<evidence type="ECO:0000259" key="7">
    <source>
        <dbReference type="PROSITE" id="PS50011"/>
    </source>
</evidence>
<reference evidence="9" key="1">
    <citation type="submission" date="2016-10" db="EMBL/GenBank/DDBJ databases">
        <authorList>
            <person name="Varghese N."/>
            <person name="Submissions S."/>
        </authorList>
    </citation>
    <scope>NUCLEOTIDE SEQUENCE [LARGE SCALE GENOMIC DNA]</scope>
    <source>
        <strain evidence="9">DSM 16858</strain>
    </source>
</reference>
<keyword evidence="8" id="KW-0723">Serine/threonine-protein kinase</keyword>
<accession>A0A1I0LG50</accession>
<keyword evidence="4 8" id="KW-0418">Kinase</keyword>
<keyword evidence="5" id="KW-0067">ATP-binding</keyword>